<evidence type="ECO:0000259" key="11">
    <source>
        <dbReference type="PROSITE" id="PS51760"/>
    </source>
</evidence>
<organism evidence="12 13">
    <name type="scientific">Pseudocercospora fuligena</name>
    <dbReference type="NCBI Taxonomy" id="685502"/>
    <lineage>
        <taxon>Eukaryota</taxon>
        <taxon>Fungi</taxon>
        <taxon>Dikarya</taxon>
        <taxon>Ascomycota</taxon>
        <taxon>Pezizomycotina</taxon>
        <taxon>Dothideomycetes</taxon>
        <taxon>Dothideomycetidae</taxon>
        <taxon>Mycosphaerellales</taxon>
        <taxon>Mycosphaerellaceae</taxon>
        <taxon>Pseudocercospora</taxon>
    </lineage>
</organism>
<dbReference type="GO" id="GO:0031176">
    <property type="term" value="F:endo-1,4-beta-xylanase activity"/>
    <property type="evidence" value="ECO:0007669"/>
    <property type="project" value="UniProtKB-EC"/>
</dbReference>
<reference evidence="12" key="1">
    <citation type="submission" date="2020-04" db="EMBL/GenBank/DDBJ databases">
        <title>Draft genome resource of the tomato pathogen Pseudocercospora fuligena.</title>
        <authorList>
            <person name="Zaccaron A."/>
        </authorList>
    </citation>
    <scope>NUCLEOTIDE SEQUENCE</scope>
    <source>
        <strain evidence="12">PF001</strain>
    </source>
</reference>
<evidence type="ECO:0000313" key="12">
    <source>
        <dbReference type="EMBL" id="KAF7190766.1"/>
    </source>
</evidence>
<dbReference type="EC" id="3.2.1.8" evidence="10"/>
<evidence type="ECO:0000313" key="13">
    <source>
        <dbReference type="Proteomes" id="UP000660729"/>
    </source>
</evidence>
<keyword evidence="6 12" id="KW-0858">Xylan degradation</keyword>
<dbReference type="SUPFAM" id="SSF51445">
    <property type="entry name" value="(Trans)glycosidases"/>
    <property type="match status" value="1"/>
</dbReference>
<name>A0A8H6RGQ4_9PEZI</name>
<evidence type="ECO:0000256" key="5">
    <source>
        <dbReference type="ARBA" id="ARBA00022525"/>
    </source>
</evidence>
<dbReference type="PANTHER" id="PTHR31490">
    <property type="entry name" value="GLYCOSYL HYDROLASE"/>
    <property type="match status" value="1"/>
</dbReference>
<keyword evidence="10 12" id="KW-0326">Glycosidase</keyword>
<sequence>MQDGKAAHLSAHQVANGKWSRKELINVMKEHISAMVGRYKGKCTRWEVVNEALNDDGSYKDNVFYRVIGEDYIPLAFYYARAADPHVPLWYTDYNLEYNKAKTEAAQRIVKLVQGHHGAKISGVGFQGHLASERTPTSEPAPALHTLEDAFSKLTSLGVDVAYTEMDVRMNVPSNANKDRVQAAVYRRMAQACLHNSKCVGMTVWASNLMFTRYSDRV</sequence>
<dbReference type="Gene3D" id="3.20.20.80">
    <property type="entry name" value="Glycosidases"/>
    <property type="match status" value="1"/>
</dbReference>
<dbReference type="AlphaFoldDB" id="A0A8H6RGQ4"/>
<evidence type="ECO:0000256" key="9">
    <source>
        <dbReference type="ARBA" id="ARBA00023326"/>
    </source>
</evidence>
<proteinExistence type="inferred from homology"/>
<gene>
    <name evidence="12" type="ORF">HII31_07925</name>
</gene>
<evidence type="ECO:0000256" key="7">
    <source>
        <dbReference type="ARBA" id="ARBA00022801"/>
    </source>
</evidence>
<dbReference type="InterPro" id="IPR017853">
    <property type="entry name" value="GH"/>
</dbReference>
<dbReference type="SMART" id="SM00633">
    <property type="entry name" value="Glyco_10"/>
    <property type="match status" value="1"/>
</dbReference>
<comment type="similarity">
    <text evidence="4 10">Belongs to the glycosyl hydrolase 10 (cellulase F) family.</text>
</comment>
<dbReference type="OrthoDB" id="3055998at2759"/>
<evidence type="ECO:0000256" key="6">
    <source>
        <dbReference type="ARBA" id="ARBA00022651"/>
    </source>
</evidence>
<dbReference type="EMBL" id="JABCIY010000168">
    <property type="protein sequence ID" value="KAF7190766.1"/>
    <property type="molecule type" value="Genomic_DNA"/>
</dbReference>
<dbReference type="PRINTS" id="PR00134">
    <property type="entry name" value="GLHYDRLASE10"/>
</dbReference>
<keyword evidence="5" id="KW-0964">Secreted</keyword>
<dbReference type="InterPro" id="IPR044846">
    <property type="entry name" value="GH10"/>
</dbReference>
<dbReference type="Proteomes" id="UP000660729">
    <property type="component" value="Unassembled WGS sequence"/>
</dbReference>
<accession>A0A8H6RGQ4</accession>
<keyword evidence="13" id="KW-1185">Reference proteome</keyword>
<keyword evidence="8 10" id="KW-0119">Carbohydrate metabolism</keyword>
<dbReference type="PANTHER" id="PTHR31490:SF35">
    <property type="entry name" value="ENDO-1,4-BETA-XYLANASE"/>
    <property type="match status" value="1"/>
</dbReference>
<dbReference type="GO" id="GO:0005576">
    <property type="term" value="C:extracellular region"/>
    <property type="evidence" value="ECO:0007669"/>
    <property type="project" value="UniProtKB-SubCell"/>
</dbReference>
<dbReference type="InterPro" id="IPR001000">
    <property type="entry name" value="GH10_dom"/>
</dbReference>
<evidence type="ECO:0000256" key="10">
    <source>
        <dbReference type="RuleBase" id="RU361174"/>
    </source>
</evidence>
<dbReference type="GO" id="GO:0045493">
    <property type="term" value="P:xylan catabolic process"/>
    <property type="evidence" value="ECO:0007669"/>
    <property type="project" value="UniProtKB-KW"/>
</dbReference>
<protein>
    <recommendedName>
        <fullName evidence="10">Beta-xylanase</fullName>
        <ecNumber evidence="10">3.2.1.8</ecNumber>
    </recommendedName>
</protein>
<dbReference type="PROSITE" id="PS51760">
    <property type="entry name" value="GH10_2"/>
    <property type="match status" value="1"/>
</dbReference>
<comment type="pathway">
    <text evidence="3">Glycan degradation; xylan degradation.</text>
</comment>
<evidence type="ECO:0000256" key="4">
    <source>
        <dbReference type="ARBA" id="ARBA00007495"/>
    </source>
</evidence>
<dbReference type="Pfam" id="PF00331">
    <property type="entry name" value="Glyco_hydro_10"/>
    <property type="match status" value="1"/>
</dbReference>
<comment type="subcellular location">
    <subcellularLocation>
        <location evidence="2">Secreted</location>
    </subcellularLocation>
</comment>
<evidence type="ECO:0000256" key="3">
    <source>
        <dbReference type="ARBA" id="ARBA00004851"/>
    </source>
</evidence>
<comment type="catalytic activity">
    <reaction evidence="1 10">
        <text>Endohydrolysis of (1-&gt;4)-beta-D-xylosidic linkages in xylans.</text>
        <dbReference type="EC" id="3.2.1.8"/>
    </reaction>
</comment>
<keyword evidence="9 10" id="KW-0624">Polysaccharide degradation</keyword>
<keyword evidence="7 10" id="KW-0378">Hydrolase</keyword>
<feature type="domain" description="GH10" evidence="11">
    <location>
        <begin position="1"/>
        <end position="218"/>
    </location>
</feature>
<comment type="caution">
    <text evidence="12">The sequence shown here is derived from an EMBL/GenBank/DDBJ whole genome shotgun (WGS) entry which is preliminary data.</text>
</comment>
<evidence type="ECO:0000256" key="8">
    <source>
        <dbReference type="ARBA" id="ARBA00023277"/>
    </source>
</evidence>
<evidence type="ECO:0000256" key="2">
    <source>
        <dbReference type="ARBA" id="ARBA00004613"/>
    </source>
</evidence>
<evidence type="ECO:0000256" key="1">
    <source>
        <dbReference type="ARBA" id="ARBA00000681"/>
    </source>
</evidence>